<dbReference type="OrthoDB" id="2691851at2759"/>
<reference evidence="2" key="1">
    <citation type="journal article" date="2012" name="Science">
        <title>The Paleozoic origin of enzymatic lignin decomposition reconstructed from 31 fungal genomes.</title>
        <authorList>
            <person name="Floudas D."/>
            <person name="Binder M."/>
            <person name="Riley R."/>
            <person name="Barry K."/>
            <person name="Blanchette R.A."/>
            <person name="Henrissat B."/>
            <person name="Martinez A.T."/>
            <person name="Otillar R."/>
            <person name="Spatafora J.W."/>
            <person name="Yadav J.S."/>
            <person name="Aerts A."/>
            <person name="Benoit I."/>
            <person name="Boyd A."/>
            <person name="Carlson A."/>
            <person name="Copeland A."/>
            <person name="Coutinho P.M."/>
            <person name="de Vries R.P."/>
            <person name="Ferreira P."/>
            <person name="Findley K."/>
            <person name="Foster B."/>
            <person name="Gaskell J."/>
            <person name="Glotzer D."/>
            <person name="Gorecki P."/>
            <person name="Heitman J."/>
            <person name="Hesse C."/>
            <person name="Hori C."/>
            <person name="Igarashi K."/>
            <person name="Jurgens J.A."/>
            <person name="Kallen N."/>
            <person name="Kersten P."/>
            <person name="Kohler A."/>
            <person name="Kuees U."/>
            <person name="Kumar T.K.A."/>
            <person name="Kuo A."/>
            <person name="LaButti K."/>
            <person name="Larrondo L.F."/>
            <person name="Lindquist E."/>
            <person name="Ling A."/>
            <person name="Lombard V."/>
            <person name="Lucas S."/>
            <person name="Lundell T."/>
            <person name="Martin R."/>
            <person name="McLaughlin D.J."/>
            <person name="Morgenstern I."/>
            <person name="Morin E."/>
            <person name="Murat C."/>
            <person name="Nagy L.G."/>
            <person name="Nolan M."/>
            <person name="Ohm R.A."/>
            <person name="Patyshakuliyeva A."/>
            <person name="Rokas A."/>
            <person name="Ruiz-Duenas F.J."/>
            <person name="Sabat G."/>
            <person name="Salamov A."/>
            <person name="Samejima M."/>
            <person name="Schmutz J."/>
            <person name="Slot J.C."/>
            <person name="St John F."/>
            <person name="Stenlid J."/>
            <person name="Sun H."/>
            <person name="Sun S."/>
            <person name="Syed K."/>
            <person name="Tsang A."/>
            <person name="Wiebenga A."/>
            <person name="Young D."/>
            <person name="Pisabarro A."/>
            <person name="Eastwood D.C."/>
            <person name="Martin F."/>
            <person name="Cullen D."/>
            <person name="Grigoriev I.V."/>
            <person name="Hibbett D.S."/>
        </authorList>
    </citation>
    <scope>NUCLEOTIDE SEQUENCE [LARGE SCALE GENOMIC DNA]</scope>
    <source>
        <strain evidence="2">TFB10046</strain>
    </source>
</reference>
<sequence>IPSQLYIDIQIMIKNIYFCVVKTKVDNPSGPFWLLLLGTDRLEKDFGITRSIVGNDSNADLYQLSTRLLAIVLLALILSEHLEWDRGPRRLHLPANVLADPLAELDNRIDHINPAAWTGDLRVADVVLCTCWNKGRELA</sequence>
<dbReference type="Proteomes" id="UP000006514">
    <property type="component" value="Unassembled WGS sequence"/>
</dbReference>
<evidence type="ECO:0000313" key="1">
    <source>
        <dbReference type="EMBL" id="EJD33442.1"/>
    </source>
</evidence>
<accession>J0WNN8</accession>
<feature type="non-terminal residue" evidence="1">
    <location>
        <position position="1"/>
    </location>
</feature>
<dbReference type="EMBL" id="JH688228">
    <property type="protein sequence ID" value="EJD33442.1"/>
    <property type="molecule type" value="Genomic_DNA"/>
</dbReference>
<gene>
    <name evidence="1" type="ORF">AURDEDRAFT_41577</name>
</gene>
<dbReference type="eggNOG" id="ENOG502S64X">
    <property type="taxonomic scope" value="Eukaryota"/>
</dbReference>
<dbReference type="AlphaFoldDB" id="J0WNN8"/>
<feature type="non-terminal residue" evidence="1">
    <location>
        <position position="139"/>
    </location>
</feature>
<dbReference type="KEGG" id="adl:AURDEDRAFT_41577"/>
<proteinExistence type="predicted"/>
<organism evidence="1 2">
    <name type="scientific">Auricularia subglabra (strain TFB-10046 / SS5)</name>
    <name type="common">White-rot fungus</name>
    <name type="synonym">Auricularia delicata (strain TFB10046)</name>
    <dbReference type="NCBI Taxonomy" id="717982"/>
    <lineage>
        <taxon>Eukaryota</taxon>
        <taxon>Fungi</taxon>
        <taxon>Dikarya</taxon>
        <taxon>Basidiomycota</taxon>
        <taxon>Agaricomycotina</taxon>
        <taxon>Agaricomycetes</taxon>
        <taxon>Auriculariales</taxon>
        <taxon>Auriculariaceae</taxon>
        <taxon>Auricularia</taxon>
    </lineage>
</organism>
<dbReference type="InParanoid" id="J0WNN8"/>
<name>J0WNN8_AURST</name>
<protein>
    <submittedName>
        <fullName evidence="1">Uncharacterized protein</fullName>
    </submittedName>
</protein>
<evidence type="ECO:0000313" key="2">
    <source>
        <dbReference type="Proteomes" id="UP000006514"/>
    </source>
</evidence>
<keyword evidence="2" id="KW-1185">Reference proteome</keyword>